<dbReference type="Pfam" id="PF12849">
    <property type="entry name" value="PBP_like_2"/>
    <property type="match status" value="1"/>
</dbReference>
<name>A0A427XDQ0_9TREE</name>
<dbReference type="SUPFAM" id="SSF53850">
    <property type="entry name" value="Periplasmic binding protein-like II"/>
    <property type="match status" value="1"/>
</dbReference>
<dbReference type="STRING" id="105984.A0A427XDQ0"/>
<comment type="caution">
    <text evidence="2">The sequence shown here is derived from an EMBL/GenBank/DDBJ whole genome shotgun (WGS) entry which is preliminary data.</text>
</comment>
<proteinExistence type="predicted"/>
<dbReference type="Proteomes" id="UP000279236">
    <property type="component" value="Unassembled WGS sequence"/>
</dbReference>
<evidence type="ECO:0000259" key="1">
    <source>
        <dbReference type="Pfam" id="PF12849"/>
    </source>
</evidence>
<organism evidence="2 3">
    <name type="scientific">Apiotrichum porosum</name>
    <dbReference type="NCBI Taxonomy" id="105984"/>
    <lineage>
        <taxon>Eukaryota</taxon>
        <taxon>Fungi</taxon>
        <taxon>Dikarya</taxon>
        <taxon>Basidiomycota</taxon>
        <taxon>Agaricomycotina</taxon>
        <taxon>Tremellomycetes</taxon>
        <taxon>Trichosporonales</taxon>
        <taxon>Trichosporonaceae</taxon>
        <taxon>Apiotrichum</taxon>
    </lineage>
</organism>
<dbReference type="Gene3D" id="3.40.190.10">
    <property type="entry name" value="Periplasmic binding protein-like II"/>
    <property type="match status" value="2"/>
</dbReference>
<reference evidence="2 3" key="1">
    <citation type="submission" date="2018-11" db="EMBL/GenBank/DDBJ databases">
        <title>Genome sequence of Apiotrichum porosum DSM 27194.</title>
        <authorList>
            <person name="Aliyu H."/>
            <person name="Gorte O."/>
            <person name="Ochsenreither K."/>
        </authorList>
    </citation>
    <scope>NUCLEOTIDE SEQUENCE [LARGE SCALE GENOMIC DNA]</scope>
    <source>
        <strain evidence="2 3">DSM 27194</strain>
    </source>
</reference>
<dbReference type="RefSeq" id="XP_028472123.1">
    <property type="nucleotide sequence ID" value="XM_028619550.1"/>
</dbReference>
<evidence type="ECO:0000313" key="2">
    <source>
        <dbReference type="EMBL" id="RSH76976.1"/>
    </source>
</evidence>
<accession>A0A427XDQ0</accession>
<dbReference type="InterPro" id="IPR024370">
    <property type="entry name" value="PBP_domain"/>
</dbReference>
<dbReference type="OrthoDB" id="10260248at2759"/>
<gene>
    <name evidence="2" type="ORF">EHS24_003915</name>
</gene>
<feature type="domain" description="PBP" evidence="1">
    <location>
        <begin position="99"/>
        <end position="238"/>
    </location>
</feature>
<dbReference type="InterPro" id="IPR052738">
    <property type="entry name" value="ABC-Tungstate_binding"/>
</dbReference>
<protein>
    <recommendedName>
        <fullName evidence="1">PBP domain-containing protein</fullName>
    </recommendedName>
</protein>
<dbReference type="PANTHER" id="PTHR37945:SF1">
    <property type="entry name" value="EXTRACELLULAR TUNGSTATE BINDING PROTEIN"/>
    <property type="match status" value="1"/>
</dbReference>
<evidence type="ECO:0000313" key="3">
    <source>
        <dbReference type="Proteomes" id="UP000279236"/>
    </source>
</evidence>
<dbReference type="PANTHER" id="PTHR37945">
    <property type="entry name" value="EXTRACELLULAR TUNGSTATE BINDING PROTEIN"/>
    <property type="match status" value="1"/>
</dbReference>
<dbReference type="AlphaFoldDB" id="A0A427XDQ0"/>
<sequence>MACRKPTYRVDFVSQHGHREQFHTSSEILRADAYHDNSRPHEVSSSALETYGDPAAPNVVRIGNGGLGPTGLLRALCETYLEERDLWERLRIEWVCNHSRHTQVALQAGVVDIGLTYERAEEDRAELEGWSTTIDMLCHDHFVLVGPRDDPAAVTSRLHVAGGFDAIATRRAPFHTRGDGSATMHKEHQLWTSARVTDDQRDEGSWYQRVPGTPMEALDNANKHNAYLLTDRATYIVAKQRGLADGLAVFFEGGDVLLNSCAIVVRSDEDRDPVCKLVAWLREPDAQEIIATYGEEWDIGLPLVTPSHQREVDQSSLLRTYKQSEVVWKGARL</sequence>
<dbReference type="GeneID" id="39588458"/>
<keyword evidence="3" id="KW-1185">Reference proteome</keyword>
<dbReference type="EMBL" id="RSCE01000019">
    <property type="protein sequence ID" value="RSH76976.1"/>
    <property type="molecule type" value="Genomic_DNA"/>
</dbReference>